<keyword evidence="2" id="KW-0808">Transferase</keyword>
<dbReference type="Pfam" id="PF01553">
    <property type="entry name" value="Acyltransferase"/>
    <property type="match status" value="1"/>
</dbReference>
<dbReference type="Proteomes" id="UP000824112">
    <property type="component" value="Unassembled WGS sequence"/>
</dbReference>
<dbReference type="SUPFAM" id="SSF69593">
    <property type="entry name" value="Glycerol-3-phosphate (1)-acyltransferase"/>
    <property type="match status" value="1"/>
</dbReference>
<evidence type="ECO:0000313" key="2">
    <source>
        <dbReference type="EMBL" id="HIU55221.1"/>
    </source>
</evidence>
<feature type="non-terminal residue" evidence="2">
    <location>
        <position position="108"/>
    </location>
</feature>
<evidence type="ECO:0000313" key="3">
    <source>
        <dbReference type="Proteomes" id="UP000824112"/>
    </source>
</evidence>
<reference evidence="2" key="1">
    <citation type="submission" date="2020-10" db="EMBL/GenBank/DDBJ databases">
        <authorList>
            <person name="Gilroy R."/>
        </authorList>
    </citation>
    <scope>NUCLEOTIDE SEQUENCE</scope>
    <source>
        <strain evidence="2">CHK158-818</strain>
    </source>
</reference>
<dbReference type="AlphaFoldDB" id="A0A9D1SCL3"/>
<protein>
    <submittedName>
        <fullName evidence="2">Acyltransferase</fullName>
    </submittedName>
</protein>
<feature type="domain" description="Phospholipid/glycerol acyltransferase" evidence="1">
    <location>
        <begin position="28"/>
        <end position="96"/>
    </location>
</feature>
<dbReference type="GO" id="GO:0016746">
    <property type="term" value="F:acyltransferase activity"/>
    <property type="evidence" value="ECO:0007669"/>
    <property type="project" value="UniProtKB-KW"/>
</dbReference>
<gene>
    <name evidence="2" type="ORF">IAB03_05375</name>
</gene>
<comment type="caution">
    <text evidence="2">The sequence shown here is derived from an EMBL/GenBank/DDBJ whole genome shotgun (WGS) entry which is preliminary data.</text>
</comment>
<keyword evidence="2" id="KW-0012">Acyltransferase</keyword>
<proteinExistence type="predicted"/>
<name>A0A9D1SCL3_9BACT</name>
<accession>A0A9D1SCL3</accession>
<organism evidence="2 3">
    <name type="scientific">Candidatus Gallibacteroides avistercoris</name>
    <dbReference type="NCBI Taxonomy" id="2840833"/>
    <lineage>
        <taxon>Bacteria</taxon>
        <taxon>Pseudomonadati</taxon>
        <taxon>Bacteroidota</taxon>
        <taxon>Bacteroidia</taxon>
        <taxon>Bacteroidales</taxon>
        <taxon>Bacteroidaceae</taxon>
        <taxon>Bacteroidaceae incertae sedis</taxon>
        <taxon>Candidatus Gallibacteroides</taxon>
    </lineage>
</organism>
<sequence>MGKIKETLSRFILHISEWKVICTIPDLNKCVICVAPHTSNWDFIWGKLAYLSIGRFAGFLIKKDWFFFPFNRIFHSMGGIPVDRSRKTDLVEQIAQQYKTHERFSVAI</sequence>
<dbReference type="InterPro" id="IPR002123">
    <property type="entry name" value="Plipid/glycerol_acylTrfase"/>
</dbReference>
<dbReference type="EMBL" id="DVNA01000124">
    <property type="protein sequence ID" value="HIU55221.1"/>
    <property type="molecule type" value="Genomic_DNA"/>
</dbReference>
<reference evidence="2" key="2">
    <citation type="journal article" date="2021" name="PeerJ">
        <title>Extensive microbial diversity within the chicken gut microbiome revealed by metagenomics and culture.</title>
        <authorList>
            <person name="Gilroy R."/>
            <person name="Ravi A."/>
            <person name="Getino M."/>
            <person name="Pursley I."/>
            <person name="Horton D.L."/>
            <person name="Alikhan N.F."/>
            <person name="Baker D."/>
            <person name="Gharbi K."/>
            <person name="Hall N."/>
            <person name="Watson M."/>
            <person name="Adriaenssens E.M."/>
            <person name="Foster-Nyarko E."/>
            <person name="Jarju S."/>
            <person name="Secka A."/>
            <person name="Antonio M."/>
            <person name="Oren A."/>
            <person name="Chaudhuri R.R."/>
            <person name="La Ragione R."/>
            <person name="Hildebrand F."/>
            <person name="Pallen M.J."/>
        </authorList>
    </citation>
    <scope>NUCLEOTIDE SEQUENCE</scope>
    <source>
        <strain evidence="2">CHK158-818</strain>
    </source>
</reference>
<evidence type="ECO:0000259" key="1">
    <source>
        <dbReference type="Pfam" id="PF01553"/>
    </source>
</evidence>